<evidence type="ECO:0000256" key="12">
    <source>
        <dbReference type="ARBA" id="ARBA00023170"/>
    </source>
</evidence>
<dbReference type="InterPro" id="IPR037066">
    <property type="entry name" value="Plug_dom_sf"/>
</dbReference>
<evidence type="ECO:0000256" key="15">
    <source>
        <dbReference type="RuleBase" id="RU003357"/>
    </source>
</evidence>
<keyword evidence="5" id="KW-0410">Iron transport</keyword>
<reference evidence="19" key="1">
    <citation type="submission" date="2022-09" db="EMBL/GenBank/DDBJ databases">
        <title>Bacterial diversity in gut of crayfish and pufferfish.</title>
        <authorList>
            <person name="Huang Y."/>
        </authorList>
    </citation>
    <scope>NUCLEOTIDE SEQUENCE</scope>
    <source>
        <strain evidence="19">PR12</strain>
    </source>
</reference>
<evidence type="ECO:0000256" key="3">
    <source>
        <dbReference type="ARBA" id="ARBA00022448"/>
    </source>
</evidence>
<dbReference type="NCBIfam" id="TIGR01783">
    <property type="entry name" value="TonB-siderophor"/>
    <property type="match status" value="1"/>
</dbReference>
<keyword evidence="12 19" id="KW-0675">Receptor</keyword>
<keyword evidence="6 14" id="KW-0812">Transmembrane</keyword>
<protein>
    <submittedName>
        <fullName evidence="19">TonB-dependent receptor</fullName>
    </submittedName>
</protein>
<sequence length="719" mass="77162">MKKTSIAVSLALIYPISQLAFAQSMPPASTASPAITSPSAGVSGANSAAQDLATVVVTEEGPSYVAASSNSATRTDTPLIQTPQSISVLKRSLLEDQDVHTLAGALVNVSGVVPTKPEEALLIAPIIRGFPAETYLDGLSIFGGNQQAFNPAGLVGVERIDVLKGPSASLYGGGLGSPLGGLINLQSTRPEIGRSGGYVGIRAGSFSTKNPYGDYNIALSDQLALRLAGEYQDNNSWIDKVHGKRAFLQPSILFKPSAQTELLVSGQYNRTRQLEYSGLPAQQALAGQIDRNAFAGAPIGQPLTDINNRLGKIELRHAFDGGARLNATAQFYRSTIGQYGSFVYPAIAAPDPSTPTSYPIFPMTMEGTTRETALDVNLSAPVDMLGGRHEWVVGIGYDLTKFYSGMGFDGTSVGSIDIANPQYNLGFGDKSPITLTQTDRYHTLAAYVQDQAHYGRWHLTGSLRFTQLQFQEAEQGTDKTYHHVSPRAGVTFDLAPGVALYGGYATAFRAPFGFIGSSTPEPETSKNVEIGMKLADKARGLSGTLALFQQTRNNVTTPDLSNPLFSIQTGQQRARGFETDLTWEPTPAFSLLANYAYTDANVTRDNTLPVGDKLTRVPKHSGRIAFRYRVRDGMAQGLAFGAGISAVSARQLTLPNTVAAPGMATVDAQAAYDFGRYTMQASVYNLTGRRTFEPYQYFGFPVVMPNQTRSFYLTLKVRI</sequence>
<name>A0ABY6A5K9_9BURK</name>
<dbReference type="Proteomes" id="UP001058290">
    <property type="component" value="Chromosome"/>
</dbReference>
<feature type="chain" id="PRO_5046800828" evidence="16">
    <location>
        <begin position="23"/>
        <end position="719"/>
    </location>
</feature>
<comment type="similarity">
    <text evidence="2 14 15">Belongs to the TonB-dependent receptor family.</text>
</comment>
<gene>
    <name evidence="19" type="ORF">N4T19_10460</name>
</gene>
<comment type="subcellular location">
    <subcellularLocation>
        <location evidence="1 14">Cell outer membrane</location>
        <topology evidence="1 14">Multi-pass membrane protein</topology>
    </subcellularLocation>
</comment>
<evidence type="ECO:0000259" key="17">
    <source>
        <dbReference type="Pfam" id="PF00593"/>
    </source>
</evidence>
<evidence type="ECO:0000256" key="14">
    <source>
        <dbReference type="PROSITE-ProRule" id="PRU01360"/>
    </source>
</evidence>
<evidence type="ECO:0000256" key="9">
    <source>
        <dbReference type="ARBA" id="ARBA00023065"/>
    </source>
</evidence>
<feature type="domain" description="TonB-dependent receptor plug" evidence="18">
    <location>
        <begin position="79"/>
        <end position="174"/>
    </location>
</feature>
<keyword evidence="8" id="KW-0408">Iron</keyword>
<dbReference type="InterPro" id="IPR012910">
    <property type="entry name" value="Plug_dom"/>
</dbReference>
<keyword evidence="11 14" id="KW-0472">Membrane</keyword>
<dbReference type="Gene3D" id="2.40.170.20">
    <property type="entry name" value="TonB-dependent receptor, beta-barrel domain"/>
    <property type="match status" value="1"/>
</dbReference>
<evidence type="ECO:0000313" key="19">
    <source>
        <dbReference type="EMBL" id="UXC20495.1"/>
    </source>
</evidence>
<dbReference type="PROSITE" id="PS52016">
    <property type="entry name" value="TONB_DEPENDENT_REC_3"/>
    <property type="match status" value="1"/>
</dbReference>
<keyword evidence="7 16" id="KW-0732">Signal</keyword>
<evidence type="ECO:0000256" key="5">
    <source>
        <dbReference type="ARBA" id="ARBA00022496"/>
    </source>
</evidence>
<dbReference type="InterPro" id="IPR039426">
    <property type="entry name" value="TonB-dep_rcpt-like"/>
</dbReference>
<keyword evidence="4 14" id="KW-1134">Transmembrane beta strand</keyword>
<dbReference type="PANTHER" id="PTHR32552:SF68">
    <property type="entry name" value="FERRICHROME OUTER MEMBRANE TRANSPORTER_PHAGE RECEPTOR"/>
    <property type="match status" value="1"/>
</dbReference>
<feature type="signal peptide" evidence="16">
    <location>
        <begin position="1"/>
        <end position="22"/>
    </location>
</feature>
<evidence type="ECO:0000256" key="10">
    <source>
        <dbReference type="ARBA" id="ARBA00023077"/>
    </source>
</evidence>
<dbReference type="Pfam" id="PF07715">
    <property type="entry name" value="Plug"/>
    <property type="match status" value="1"/>
</dbReference>
<keyword evidence="9" id="KW-0406">Ion transport</keyword>
<evidence type="ECO:0000256" key="7">
    <source>
        <dbReference type="ARBA" id="ARBA00022729"/>
    </source>
</evidence>
<dbReference type="CDD" id="cd01347">
    <property type="entry name" value="ligand_gated_channel"/>
    <property type="match status" value="1"/>
</dbReference>
<evidence type="ECO:0000256" key="16">
    <source>
        <dbReference type="SAM" id="SignalP"/>
    </source>
</evidence>
<dbReference type="InterPro" id="IPR000531">
    <property type="entry name" value="Beta-barrel_TonB"/>
</dbReference>
<dbReference type="InterPro" id="IPR010105">
    <property type="entry name" value="TonB_sidphr_rcpt"/>
</dbReference>
<evidence type="ECO:0000256" key="4">
    <source>
        <dbReference type="ARBA" id="ARBA00022452"/>
    </source>
</evidence>
<keyword evidence="13 14" id="KW-0998">Cell outer membrane</keyword>
<evidence type="ECO:0000259" key="18">
    <source>
        <dbReference type="Pfam" id="PF07715"/>
    </source>
</evidence>
<accession>A0ABY6A5K9</accession>
<organism evidence="19 20">
    <name type="scientific">Comamonas squillarum</name>
    <dbReference type="NCBI Taxonomy" id="2977320"/>
    <lineage>
        <taxon>Bacteria</taxon>
        <taxon>Pseudomonadati</taxon>
        <taxon>Pseudomonadota</taxon>
        <taxon>Betaproteobacteria</taxon>
        <taxon>Burkholderiales</taxon>
        <taxon>Comamonadaceae</taxon>
        <taxon>Comamonas</taxon>
    </lineage>
</organism>
<dbReference type="SUPFAM" id="SSF56935">
    <property type="entry name" value="Porins"/>
    <property type="match status" value="1"/>
</dbReference>
<evidence type="ECO:0000256" key="8">
    <source>
        <dbReference type="ARBA" id="ARBA00023004"/>
    </source>
</evidence>
<evidence type="ECO:0000256" key="13">
    <source>
        <dbReference type="ARBA" id="ARBA00023237"/>
    </source>
</evidence>
<evidence type="ECO:0000256" key="11">
    <source>
        <dbReference type="ARBA" id="ARBA00023136"/>
    </source>
</evidence>
<dbReference type="RefSeq" id="WP_260720158.1">
    <property type="nucleotide sequence ID" value="NZ_CP104377.1"/>
</dbReference>
<evidence type="ECO:0000256" key="6">
    <source>
        <dbReference type="ARBA" id="ARBA00022692"/>
    </source>
</evidence>
<dbReference type="InterPro" id="IPR036942">
    <property type="entry name" value="Beta-barrel_TonB_sf"/>
</dbReference>
<keyword evidence="20" id="KW-1185">Reference proteome</keyword>
<evidence type="ECO:0000256" key="1">
    <source>
        <dbReference type="ARBA" id="ARBA00004571"/>
    </source>
</evidence>
<dbReference type="EMBL" id="CP104377">
    <property type="protein sequence ID" value="UXC20495.1"/>
    <property type="molecule type" value="Genomic_DNA"/>
</dbReference>
<keyword evidence="10 15" id="KW-0798">TonB box</keyword>
<feature type="domain" description="TonB-dependent receptor-like beta-barrel" evidence="17">
    <location>
        <begin position="266"/>
        <end position="686"/>
    </location>
</feature>
<keyword evidence="3 14" id="KW-0813">Transport</keyword>
<dbReference type="Pfam" id="PF00593">
    <property type="entry name" value="TonB_dep_Rec_b-barrel"/>
    <property type="match status" value="1"/>
</dbReference>
<evidence type="ECO:0000256" key="2">
    <source>
        <dbReference type="ARBA" id="ARBA00009810"/>
    </source>
</evidence>
<dbReference type="Gene3D" id="2.170.130.10">
    <property type="entry name" value="TonB-dependent receptor, plug domain"/>
    <property type="match status" value="1"/>
</dbReference>
<evidence type="ECO:0000313" key="20">
    <source>
        <dbReference type="Proteomes" id="UP001058290"/>
    </source>
</evidence>
<proteinExistence type="inferred from homology"/>
<dbReference type="PANTHER" id="PTHR32552">
    <property type="entry name" value="FERRICHROME IRON RECEPTOR-RELATED"/>
    <property type="match status" value="1"/>
</dbReference>